<feature type="transmembrane region" description="Helical" evidence="1">
    <location>
        <begin position="36"/>
        <end position="58"/>
    </location>
</feature>
<keyword evidence="4" id="KW-1185">Reference proteome</keyword>
<feature type="domain" description="DUF7937" evidence="2">
    <location>
        <begin position="31"/>
        <end position="445"/>
    </location>
</feature>
<accession>A0A1Y0BZG8</accession>
<feature type="transmembrane region" description="Helical" evidence="1">
    <location>
        <begin position="377"/>
        <end position="403"/>
    </location>
</feature>
<dbReference type="KEGG" id="mdx:BTO20_06410"/>
<feature type="transmembrane region" description="Helical" evidence="1">
    <location>
        <begin position="164"/>
        <end position="183"/>
    </location>
</feature>
<feature type="transmembrane region" description="Helical" evidence="1">
    <location>
        <begin position="423"/>
        <end position="445"/>
    </location>
</feature>
<evidence type="ECO:0000259" key="2">
    <source>
        <dbReference type="Pfam" id="PF25592"/>
    </source>
</evidence>
<feature type="transmembrane region" description="Helical" evidence="1">
    <location>
        <begin position="312"/>
        <end position="329"/>
    </location>
</feature>
<keyword evidence="1" id="KW-0812">Transmembrane</keyword>
<feature type="transmembrane region" description="Helical" evidence="1">
    <location>
        <begin position="235"/>
        <end position="254"/>
    </location>
</feature>
<keyword evidence="1" id="KW-1133">Transmembrane helix</keyword>
<name>A0A1Y0BZG8_9MYCO</name>
<feature type="transmembrane region" description="Helical" evidence="1">
    <location>
        <begin position="64"/>
        <end position="84"/>
    </location>
</feature>
<gene>
    <name evidence="3" type="ORF">BTO20_06410</name>
</gene>
<feature type="transmembrane region" description="Helical" evidence="1">
    <location>
        <begin position="280"/>
        <end position="300"/>
    </location>
</feature>
<dbReference type="EMBL" id="CP020809">
    <property type="protein sequence ID" value="ART68266.1"/>
    <property type="molecule type" value="Genomic_DNA"/>
</dbReference>
<evidence type="ECO:0000313" key="3">
    <source>
        <dbReference type="EMBL" id="ART68266.1"/>
    </source>
</evidence>
<feature type="transmembrane region" description="Helical" evidence="1">
    <location>
        <begin position="349"/>
        <end position="365"/>
    </location>
</feature>
<dbReference type="InterPro" id="IPR057697">
    <property type="entry name" value="DUF7937"/>
</dbReference>
<dbReference type="AlphaFoldDB" id="A0A1Y0BZG8"/>
<reference evidence="3 4" key="1">
    <citation type="submission" date="2017-04" db="EMBL/GenBank/DDBJ databases">
        <title>Whole Genome Sequence of 1,4-Dioxane Degrading Bacterium Mycobacterium dioxanotrophicus PH-06.</title>
        <authorList>
            <person name="He Y."/>
        </authorList>
    </citation>
    <scope>NUCLEOTIDE SEQUENCE [LARGE SCALE GENOMIC DNA]</scope>
    <source>
        <strain evidence="3 4">PH-06</strain>
    </source>
</reference>
<protein>
    <recommendedName>
        <fullName evidence="2">DUF7937 domain-containing protein</fullName>
    </recommendedName>
</protein>
<dbReference type="Pfam" id="PF25592">
    <property type="entry name" value="DUF7937"/>
    <property type="match status" value="1"/>
</dbReference>
<dbReference type="Proteomes" id="UP000195331">
    <property type="component" value="Chromosome"/>
</dbReference>
<evidence type="ECO:0000313" key="4">
    <source>
        <dbReference type="Proteomes" id="UP000195331"/>
    </source>
</evidence>
<dbReference type="OrthoDB" id="4595623at2"/>
<feature type="transmembrane region" description="Helical" evidence="1">
    <location>
        <begin position="134"/>
        <end position="152"/>
    </location>
</feature>
<proteinExistence type="predicted"/>
<sequence length="519" mass="53581">MGNELEPVPTHHHTEAATTVFATDAATNRTNLIRDALAGILVVAGLLLPWSVSCGVGIAGTPGWVFSLLALVTVLSLAAVVCSHVGTGAARDRLRLLLNVPYLLVTVGFVAVTVVQSVSYGGTGTLPPGIGPGAWLGTAGALLAAQPSIAGTDDEWFGARTSRIIGVASVVLAIGAVAFNLYWRTRFVVPQIGNADTGMQNLIVAVAALFYGLVALAPIVIAARWLMSGTAAARMATVLLGSSVLISGALVWILPVGRDLDAFHGIAQNTSTAGVGFEGYLAWAAAAALVGTATVLGASVSGDQWRGSTRKCLLIIAVWCGGSAVLRIIDLMSTSVLDLPAPPYNSTALMAFDLVVAVLAMWLFINHNSSSAAPRLVMPLLFGILFVLTVSRVIVGVALVPRVQPLNASDINSVYGNTLSQQITSTFDVALCVLALALLVIPLVAGATSGRIRNFEQPVAAAEPPEPVAVESATIRIARPQTPSTATDSAHDRVAQVLAESTKRFAAGTTYGGAQRADD</sequence>
<feature type="transmembrane region" description="Helical" evidence="1">
    <location>
        <begin position="96"/>
        <end position="114"/>
    </location>
</feature>
<evidence type="ECO:0000256" key="1">
    <source>
        <dbReference type="SAM" id="Phobius"/>
    </source>
</evidence>
<keyword evidence="1" id="KW-0472">Membrane</keyword>
<organism evidence="3 4">
    <name type="scientific">Mycobacterium dioxanotrophicus</name>
    <dbReference type="NCBI Taxonomy" id="482462"/>
    <lineage>
        <taxon>Bacteria</taxon>
        <taxon>Bacillati</taxon>
        <taxon>Actinomycetota</taxon>
        <taxon>Actinomycetes</taxon>
        <taxon>Mycobacteriales</taxon>
        <taxon>Mycobacteriaceae</taxon>
        <taxon>Mycobacterium</taxon>
    </lineage>
</organism>
<feature type="transmembrane region" description="Helical" evidence="1">
    <location>
        <begin position="203"/>
        <end position="223"/>
    </location>
</feature>